<evidence type="ECO:0000313" key="2">
    <source>
        <dbReference type="EMBL" id="OGY90260.1"/>
    </source>
</evidence>
<keyword evidence="1" id="KW-0472">Membrane</keyword>
<reference evidence="2 3" key="1">
    <citation type="journal article" date="2016" name="Nat. Commun.">
        <title>Thousands of microbial genomes shed light on interconnected biogeochemical processes in an aquifer system.</title>
        <authorList>
            <person name="Anantharaman K."/>
            <person name="Brown C.T."/>
            <person name="Hug L.A."/>
            <person name="Sharon I."/>
            <person name="Castelle C.J."/>
            <person name="Probst A.J."/>
            <person name="Thomas B.C."/>
            <person name="Singh A."/>
            <person name="Wilkins M.J."/>
            <person name="Karaoz U."/>
            <person name="Brodie E.L."/>
            <person name="Williams K.H."/>
            <person name="Hubbard S.S."/>
            <person name="Banfield J.F."/>
        </authorList>
    </citation>
    <scope>NUCLEOTIDE SEQUENCE [LARGE SCALE GENOMIC DNA]</scope>
</reference>
<dbReference type="InterPro" id="IPR019277">
    <property type="entry name" value="DUF2304"/>
</dbReference>
<accession>A0A1G2BPI0</accession>
<dbReference type="STRING" id="1798551.A3B30_02640"/>
<keyword evidence="1" id="KW-1133">Transmembrane helix</keyword>
<proteinExistence type="predicted"/>
<dbReference type="AlphaFoldDB" id="A0A1G2BPI0"/>
<feature type="transmembrane region" description="Helical" evidence="1">
    <location>
        <begin position="30"/>
        <end position="48"/>
    </location>
</feature>
<dbReference type="EMBL" id="MHKM01000050">
    <property type="protein sequence ID" value="OGY90260.1"/>
    <property type="molecule type" value="Genomic_DNA"/>
</dbReference>
<comment type="caution">
    <text evidence="2">The sequence shown here is derived from an EMBL/GenBank/DDBJ whole genome shotgun (WGS) entry which is preliminary data.</text>
</comment>
<evidence type="ECO:0008006" key="4">
    <source>
        <dbReference type="Google" id="ProtNLM"/>
    </source>
</evidence>
<protein>
    <recommendedName>
        <fullName evidence="4">DUF2304 domain-containing protein</fullName>
    </recommendedName>
</protein>
<sequence length="117" mass="13596">MWIQVAITLFSAFALVRIYAQLKQRRLSPPIALIWMLLWLSVIIVFWLPGIASQLALYVGIGRGADLVVYVAIIILMYLQYRFFERLERLHRDVTTLTRQLALRDGTKKENSSDSDR</sequence>
<evidence type="ECO:0000313" key="3">
    <source>
        <dbReference type="Proteomes" id="UP000178248"/>
    </source>
</evidence>
<evidence type="ECO:0000256" key="1">
    <source>
        <dbReference type="SAM" id="Phobius"/>
    </source>
</evidence>
<gene>
    <name evidence="2" type="ORF">A3B30_02640</name>
</gene>
<feature type="transmembrane region" description="Helical" evidence="1">
    <location>
        <begin position="55"/>
        <end position="79"/>
    </location>
</feature>
<dbReference type="Pfam" id="PF10066">
    <property type="entry name" value="DUF2304"/>
    <property type="match status" value="1"/>
</dbReference>
<organism evidence="2 3">
    <name type="scientific">Candidatus Komeilibacteria bacterium RIFCSPLOWO2_01_FULL_52_15</name>
    <dbReference type="NCBI Taxonomy" id="1798551"/>
    <lineage>
        <taxon>Bacteria</taxon>
        <taxon>Candidatus Komeiliibacteriota</taxon>
    </lineage>
</organism>
<name>A0A1G2BPI0_9BACT</name>
<dbReference type="Proteomes" id="UP000178248">
    <property type="component" value="Unassembled WGS sequence"/>
</dbReference>
<keyword evidence="1" id="KW-0812">Transmembrane</keyword>